<dbReference type="AlphaFoldDB" id="A0A1I1N8S6"/>
<proteinExistence type="predicted"/>
<dbReference type="Proteomes" id="UP000231644">
    <property type="component" value="Unassembled WGS sequence"/>
</dbReference>
<protein>
    <recommendedName>
        <fullName evidence="3">Sulfotransferase domain-containing protein</fullName>
    </recommendedName>
</protein>
<gene>
    <name evidence="1" type="ORF">SAMN05421762_2827</name>
</gene>
<name>A0A1I1N8S6_9RHOB</name>
<sequence>MHRHLLVTGHNRAGSTLLYSMLQRSLSGFNIPGPEFPARAVLHMPGNTCSRRGYDIFDFDKIVRAAEGRKRLDMVVMLRDPRDILTSYDPRMPEDYACSADKSYFVASQGKPEQILPGILQTHEQIEKVIASGQLPDGVVMLKYEHLVENPRRIQNLLSAGLELSFSGDFGDFHKREIASHGSDLMGTRALDTSRIEKWRAPHHRDRIIDQFTRFPALNDILVSLGYEEDASWFEAFKNGGDLALTA</sequence>
<dbReference type="RefSeq" id="WP_139199399.1">
    <property type="nucleotide sequence ID" value="NZ_JAHVJX010000001.1"/>
</dbReference>
<dbReference type="OrthoDB" id="5724543at2"/>
<evidence type="ECO:0000313" key="1">
    <source>
        <dbReference type="EMBL" id="SFC93776.1"/>
    </source>
</evidence>
<organism evidence="1 2">
    <name type="scientific">Pseudooceanicola nitratireducens</name>
    <dbReference type="NCBI Taxonomy" id="517719"/>
    <lineage>
        <taxon>Bacteria</taxon>
        <taxon>Pseudomonadati</taxon>
        <taxon>Pseudomonadota</taxon>
        <taxon>Alphaproteobacteria</taxon>
        <taxon>Rhodobacterales</taxon>
        <taxon>Paracoccaceae</taxon>
        <taxon>Pseudooceanicola</taxon>
    </lineage>
</organism>
<keyword evidence="2" id="KW-1185">Reference proteome</keyword>
<dbReference type="Gene3D" id="3.40.50.300">
    <property type="entry name" value="P-loop containing nucleotide triphosphate hydrolases"/>
    <property type="match status" value="1"/>
</dbReference>
<reference evidence="1 2" key="1">
    <citation type="submission" date="2016-10" db="EMBL/GenBank/DDBJ databases">
        <authorList>
            <person name="de Groot N.N."/>
        </authorList>
    </citation>
    <scope>NUCLEOTIDE SEQUENCE [LARGE SCALE GENOMIC DNA]</scope>
    <source>
        <strain evidence="1 2">DSM 29619</strain>
    </source>
</reference>
<dbReference type="InterPro" id="IPR027417">
    <property type="entry name" value="P-loop_NTPase"/>
</dbReference>
<dbReference type="SUPFAM" id="SSF52540">
    <property type="entry name" value="P-loop containing nucleoside triphosphate hydrolases"/>
    <property type="match status" value="1"/>
</dbReference>
<dbReference type="EMBL" id="FOLX01000001">
    <property type="protein sequence ID" value="SFC93776.1"/>
    <property type="molecule type" value="Genomic_DNA"/>
</dbReference>
<evidence type="ECO:0000313" key="2">
    <source>
        <dbReference type="Proteomes" id="UP000231644"/>
    </source>
</evidence>
<accession>A0A1I1N8S6</accession>
<evidence type="ECO:0008006" key="3">
    <source>
        <dbReference type="Google" id="ProtNLM"/>
    </source>
</evidence>